<evidence type="ECO:0000313" key="13">
    <source>
        <dbReference type="EMBL" id="RCX31088.1"/>
    </source>
</evidence>
<dbReference type="AlphaFoldDB" id="A0A369CD08"/>
<evidence type="ECO:0000256" key="8">
    <source>
        <dbReference type="ARBA" id="ARBA00022840"/>
    </source>
</evidence>
<keyword evidence="9" id="KW-0511">Multifunctional enzyme</keyword>
<dbReference type="PANTHER" id="PTHR30305:SF1">
    <property type="entry name" value="HPR KINASE_PHOSPHORYLASE"/>
    <property type="match status" value="1"/>
</dbReference>
<sequence length="308" mass="33710">MPRTISIQNLFEVQQENLCLTWIAGQAGGERSLSLPDLPVTGLAGFYNPIHPHAIPLLTDAELAWLEREADPARDPFAAPAVLAILTGDGAPPPRLVEHAERSGFPLFSSRLEPRRLINRLNFYLTQSLSARITVHGVFMEVLGAGVLLSGESGIGKSELALALLSRGHRLIADDAPEFANTVPRMLVGYCPEPLHDFLEVRGLGILNVRAMFGDSALAPEHVLDLVIHLKEMEGHELAAIDRLHGVQRRREMLGIEVPEVTIPVAEGRNLAVLVEAAVRNELLKSRGYDAGTEFIERQRAHIERGPA</sequence>
<protein>
    <submittedName>
        <fullName evidence="13">Hpr(Ser) kinase/phosphatase</fullName>
    </submittedName>
</protein>
<proteinExistence type="inferred from homology"/>
<reference evidence="13 14" key="1">
    <citation type="submission" date="2018-07" db="EMBL/GenBank/DDBJ databases">
        <title>Genomic Encyclopedia of Type Strains, Phase IV (KMG-IV): sequencing the most valuable type-strain genomes for metagenomic binning, comparative biology and taxonomic classification.</title>
        <authorList>
            <person name="Goeker M."/>
        </authorList>
    </citation>
    <scope>NUCLEOTIDE SEQUENCE [LARGE SCALE GENOMIC DNA]</scope>
    <source>
        <strain evidence="13 14">DSM 26407</strain>
    </source>
</reference>
<dbReference type="Gene3D" id="3.40.1390.20">
    <property type="entry name" value="HprK N-terminal domain-like"/>
    <property type="match status" value="1"/>
</dbReference>
<gene>
    <name evidence="13" type="ORF">DFQ59_10352</name>
</gene>
<name>A0A369CD08_9GAMM</name>
<keyword evidence="14" id="KW-1185">Reference proteome</keyword>
<dbReference type="CDD" id="cd01918">
    <property type="entry name" value="HprK_C"/>
    <property type="match status" value="1"/>
</dbReference>
<dbReference type="PANTHER" id="PTHR30305">
    <property type="entry name" value="PROTEIN YJDM-RELATED"/>
    <property type="match status" value="1"/>
</dbReference>
<comment type="catalytic activity">
    <reaction evidence="10">
        <text>[HPr protein]-O-phospho-L-serine + phosphate + H(+) = [HPr protein]-L-serine + diphosphate</text>
        <dbReference type="Rhea" id="RHEA:46604"/>
        <dbReference type="Rhea" id="RHEA-COMP:11602"/>
        <dbReference type="Rhea" id="RHEA-COMP:11603"/>
        <dbReference type="ChEBI" id="CHEBI:15378"/>
        <dbReference type="ChEBI" id="CHEBI:29999"/>
        <dbReference type="ChEBI" id="CHEBI:33019"/>
        <dbReference type="ChEBI" id="CHEBI:43474"/>
        <dbReference type="ChEBI" id="CHEBI:83421"/>
    </reaction>
</comment>
<evidence type="ECO:0000256" key="9">
    <source>
        <dbReference type="ARBA" id="ARBA00023268"/>
    </source>
</evidence>
<keyword evidence="6" id="KW-0547">Nucleotide-binding</keyword>
<keyword evidence="4" id="KW-0723">Serine/threonine-protein kinase</keyword>
<dbReference type="InterPro" id="IPR003755">
    <property type="entry name" value="HPr(Ser)_kin/Pase"/>
</dbReference>
<evidence type="ECO:0000256" key="2">
    <source>
        <dbReference type="ARBA" id="ARBA00006883"/>
    </source>
</evidence>
<keyword evidence="7 13" id="KW-0418">Kinase</keyword>
<dbReference type="Gene3D" id="3.40.50.300">
    <property type="entry name" value="P-loop containing nucleotide triphosphate hydrolases"/>
    <property type="match status" value="1"/>
</dbReference>
<feature type="domain" description="HPr kinase/phosphorylase C-terminal" evidence="12">
    <location>
        <begin position="128"/>
        <end position="299"/>
    </location>
</feature>
<dbReference type="InterPro" id="IPR028979">
    <property type="entry name" value="Ser_kin/Pase_Hpr-like_N_sf"/>
</dbReference>
<comment type="subunit">
    <text evidence="3">Homohexamer.</text>
</comment>
<keyword evidence="8" id="KW-0067">ATP-binding</keyword>
<evidence type="ECO:0000256" key="5">
    <source>
        <dbReference type="ARBA" id="ARBA00022679"/>
    </source>
</evidence>
<evidence type="ECO:0000256" key="6">
    <source>
        <dbReference type="ARBA" id="ARBA00022741"/>
    </source>
</evidence>
<evidence type="ECO:0000259" key="12">
    <source>
        <dbReference type="Pfam" id="PF07475"/>
    </source>
</evidence>
<organism evidence="13 14">
    <name type="scientific">Thioalbus denitrificans</name>
    <dbReference type="NCBI Taxonomy" id="547122"/>
    <lineage>
        <taxon>Bacteria</taxon>
        <taxon>Pseudomonadati</taxon>
        <taxon>Pseudomonadota</taxon>
        <taxon>Gammaproteobacteria</taxon>
        <taxon>Chromatiales</taxon>
        <taxon>Ectothiorhodospiraceae</taxon>
        <taxon>Thioalbus</taxon>
    </lineage>
</organism>
<evidence type="ECO:0000256" key="3">
    <source>
        <dbReference type="ARBA" id="ARBA00011643"/>
    </source>
</evidence>
<dbReference type="GO" id="GO:0000155">
    <property type="term" value="F:phosphorelay sensor kinase activity"/>
    <property type="evidence" value="ECO:0007669"/>
    <property type="project" value="InterPro"/>
</dbReference>
<dbReference type="SUPFAM" id="SSF75138">
    <property type="entry name" value="HprK N-terminal domain-like"/>
    <property type="match status" value="1"/>
</dbReference>
<dbReference type="EMBL" id="QPJY01000003">
    <property type="protein sequence ID" value="RCX31088.1"/>
    <property type="molecule type" value="Genomic_DNA"/>
</dbReference>
<comment type="similarity">
    <text evidence="2">Belongs to the HPrK/P family.</text>
</comment>
<dbReference type="OrthoDB" id="9778803at2"/>
<accession>A0A369CD08</accession>
<dbReference type="Pfam" id="PF02603">
    <property type="entry name" value="Hpr_kinase_N"/>
    <property type="match status" value="1"/>
</dbReference>
<dbReference type="GO" id="GO:0006109">
    <property type="term" value="P:regulation of carbohydrate metabolic process"/>
    <property type="evidence" value="ECO:0007669"/>
    <property type="project" value="InterPro"/>
</dbReference>
<evidence type="ECO:0000256" key="7">
    <source>
        <dbReference type="ARBA" id="ARBA00022777"/>
    </source>
</evidence>
<comment type="catalytic activity">
    <reaction evidence="1">
        <text>[HPr protein]-L-serine + ATP = [HPr protein]-O-phospho-L-serine + ADP + H(+)</text>
        <dbReference type="Rhea" id="RHEA:46600"/>
        <dbReference type="Rhea" id="RHEA-COMP:11602"/>
        <dbReference type="Rhea" id="RHEA-COMP:11603"/>
        <dbReference type="ChEBI" id="CHEBI:15378"/>
        <dbReference type="ChEBI" id="CHEBI:29999"/>
        <dbReference type="ChEBI" id="CHEBI:30616"/>
        <dbReference type="ChEBI" id="CHEBI:83421"/>
        <dbReference type="ChEBI" id="CHEBI:456216"/>
    </reaction>
</comment>
<dbReference type="Pfam" id="PF07475">
    <property type="entry name" value="Hpr_kinase_C"/>
    <property type="match status" value="1"/>
</dbReference>
<evidence type="ECO:0000256" key="4">
    <source>
        <dbReference type="ARBA" id="ARBA00022527"/>
    </source>
</evidence>
<dbReference type="GO" id="GO:0004674">
    <property type="term" value="F:protein serine/threonine kinase activity"/>
    <property type="evidence" value="ECO:0007669"/>
    <property type="project" value="UniProtKB-KW"/>
</dbReference>
<feature type="domain" description="HPr(Ser) kinase/phosphorylase N-terminal" evidence="11">
    <location>
        <begin position="5"/>
        <end position="125"/>
    </location>
</feature>
<evidence type="ECO:0000256" key="10">
    <source>
        <dbReference type="ARBA" id="ARBA00047657"/>
    </source>
</evidence>
<dbReference type="Proteomes" id="UP000252707">
    <property type="component" value="Unassembled WGS sequence"/>
</dbReference>
<dbReference type="InterPro" id="IPR011104">
    <property type="entry name" value="Hpr_kin/Pase_C"/>
</dbReference>
<dbReference type="GO" id="GO:0005524">
    <property type="term" value="F:ATP binding"/>
    <property type="evidence" value="ECO:0007669"/>
    <property type="project" value="UniProtKB-KW"/>
</dbReference>
<dbReference type="NCBIfam" id="TIGR00679">
    <property type="entry name" value="hpr-ser"/>
    <property type="match status" value="1"/>
</dbReference>
<dbReference type="InterPro" id="IPR011126">
    <property type="entry name" value="Hpr_kin/Pase_Hpr_N"/>
</dbReference>
<keyword evidence="5" id="KW-0808">Transferase</keyword>
<dbReference type="SUPFAM" id="SSF53795">
    <property type="entry name" value="PEP carboxykinase-like"/>
    <property type="match status" value="1"/>
</dbReference>
<evidence type="ECO:0000313" key="14">
    <source>
        <dbReference type="Proteomes" id="UP000252707"/>
    </source>
</evidence>
<evidence type="ECO:0000259" key="11">
    <source>
        <dbReference type="Pfam" id="PF02603"/>
    </source>
</evidence>
<dbReference type="RefSeq" id="WP_114279282.1">
    <property type="nucleotide sequence ID" value="NZ_QPJY01000003.1"/>
</dbReference>
<comment type="caution">
    <text evidence="13">The sequence shown here is derived from an EMBL/GenBank/DDBJ whole genome shotgun (WGS) entry which is preliminary data.</text>
</comment>
<evidence type="ECO:0000256" key="1">
    <source>
        <dbReference type="ARBA" id="ARBA00001120"/>
    </source>
</evidence>
<dbReference type="InterPro" id="IPR027417">
    <property type="entry name" value="P-loop_NTPase"/>
</dbReference>